<dbReference type="PROSITE" id="PS50088">
    <property type="entry name" value="ANK_REPEAT"/>
    <property type="match status" value="2"/>
</dbReference>
<dbReference type="InterPro" id="IPR004331">
    <property type="entry name" value="SPX_dom"/>
</dbReference>
<evidence type="ECO:0000259" key="5">
    <source>
        <dbReference type="PROSITE" id="PS51382"/>
    </source>
</evidence>
<dbReference type="Gene3D" id="1.25.40.20">
    <property type="entry name" value="Ankyrin repeat-containing domain"/>
    <property type="match status" value="2"/>
</dbReference>
<proteinExistence type="predicted"/>
<dbReference type="InterPro" id="IPR017946">
    <property type="entry name" value="PLC-like_Pdiesterase_TIM-brl"/>
</dbReference>
<evidence type="ECO:0000313" key="7">
    <source>
        <dbReference type="EMBL" id="WEW59841.1"/>
    </source>
</evidence>
<evidence type="ECO:0000259" key="6">
    <source>
        <dbReference type="PROSITE" id="PS51704"/>
    </source>
</evidence>
<gene>
    <name evidence="7" type="ORF">PRK78_005322</name>
</gene>
<dbReference type="EMBL" id="CP120629">
    <property type="protein sequence ID" value="WEW59841.1"/>
    <property type="molecule type" value="Genomic_DNA"/>
</dbReference>
<evidence type="ECO:0000256" key="4">
    <source>
        <dbReference type="PROSITE-ProRule" id="PRU00023"/>
    </source>
</evidence>
<dbReference type="PROSITE" id="PS51704">
    <property type="entry name" value="GP_PDE"/>
    <property type="match status" value="1"/>
</dbReference>
<dbReference type="SMART" id="SM00248">
    <property type="entry name" value="ANK"/>
    <property type="match status" value="5"/>
</dbReference>
<evidence type="ECO:0000256" key="3">
    <source>
        <dbReference type="ARBA" id="ARBA00023043"/>
    </source>
</evidence>
<keyword evidence="2" id="KW-0378">Hydrolase</keyword>
<keyword evidence="3 4" id="KW-0040">ANK repeat</keyword>
<dbReference type="InterPro" id="IPR036770">
    <property type="entry name" value="Ankyrin_rpt-contain_sf"/>
</dbReference>
<feature type="domain" description="GP-PDE" evidence="6">
    <location>
        <begin position="729"/>
        <end position="1045"/>
    </location>
</feature>
<dbReference type="InterPro" id="IPR057506">
    <property type="entry name" value="C2_GPCPD1"/>
</dbReference>
<dbReference type="PANTHER" id="PTHR22958">
    <property type="entry name" value="GLYCEROPHOSPHORYL DIESTER PHOSPHODIESTERASE"/>
    <property type="match status" value="1"/>
</dbReference>
<dbReference type="SUPFAM" id="SSF48403">
    <property type="entry name" value="Ankyrin repeat"/>
    <property type="match status" value="1"/>
</dbReference>
<evidence type="ECO:0000256" key="1">
    <source>
        <dbReference type="ARBA" id="ARBA00022737"/>
    </source>
</evidence>
<feature type="domain" description="SPX" evidence="5">
    <location>
        <begin position="1"/>
        <end position="150"/>
    </location>
</feature>
<dbReference type="Proteomes" id="UP001219355">
    <property type="component" value="Chromosome 3"/>
</dbReference>
<dbReference type="InterPro" id="IPR002110">
    <property type="entry name" value="Ankyrin_rpt"/>
</dbReference>
<name>A0AAF0DLV0_9EURO</name>
<feature type="repeat" description="ANK" evidence="4">
    <location>
        <begin position="494"/>
        <end position="526"/>
    </location>
</feature>
<dbReference type="GO" id="GO:0046475">
    <property type="term" value="P:glycerophospholipid catabolic process"/>
    <property type="evidence" value="ECO:0007669"/>
    <property type="project" value="TreeGrafter"/>
</dbReference>
<dbReference type="InterPro" id="IPR051578">
    <property type="entry name" value="GDPD"/>
</dbReference>
<dbReference type="InterPro" id="IPR030395">
    <property type="entry name" value="GP_PDE_dom"/>
</dbReference>
<protein>
    <recommendedName>
        <fullName evidence="9">Glycerophosphodiester phosphodiesterase</fullName>
    </recommendedName>
</protein>
<dbReference type="PROSITE" id="PS51382">
    <property type="entry name" value="SPX"/>
    <property type="match status" value="1"/>
</dbReference>
<evidence type="ECO:0000256" key="2">
    <source>
        <dbReference type="ARBA" id="ARBA00022801"/>
    </source>
</evidence>
<organism evidence="7 8">
    <name type="scientific">Emydomyces testavorans</name>
    <dbReference type="NCBI Taxonomy" id="2070801"/>
    <lineage>
        <taxon>Eukaryota</taxon>
        <taxon>Fungi</taxon>
        <taxon>Dikarya</taxon>
        <taxon>Ascomycota</taxon>
        <taxon>Pezizomycotina</taxon>
        <taxon>Eurotiomycetes</taxon>
        <taxon>Eurotiomycetidae</taxon>
        <taxon>Onygenales</taxon>
        <taxon>Nannizziopsiaceae</taxon>
        <taxon>Emydomyces</taxon>
    </lineage>
</organism>
<evidence type="ECO:0008006" key="9">
    <source>
        <dbReference type="Google" id="ProtNLM"/>
    </source>
</evidence>
<dbReference type="Gene3D" id="3.20.20.190">
    <property type="entry name" value="Phosphatidylinositol (PI) phosphodiesterase"/>
    <property type="match status" value="1"/>
</dbReference>
<sequence length="1055" mass="117772">MKFGRNFHRYQIPEWTQYYVNYSGLKDVIKRAATQASRLDKQPMLEESYESLSGNVDTFTAFRQAKYSVVVQKERELCSRYGLNYPLVTIPNLGSLDEIESKDLVKSVIDLQTDLAKLQWFDRVNGEAISRLYDKLGKVGDSNDQRTSWAEVKSTYDEQCGSNIERLKELESDIIHSLQYHKSKLSRQSLFLQGKIFPFEIYPGPVYRTIVDDRPAALSDLLAQCLTDGNDYDTQYSMMLEHLLSFCIICRSWECCRALVAEIKRKGCFPIHPGCLNEFIVSFSRRTMPPRNNTHEPESETDETATKNVTVNLHSLFSDLLESGQIESGTLQAVEYRGRVPLHYSAAEGAYEVCEWLVDSLLHSIDAPSTVVDTLLLQDAEKCTPLHLAVIYGHTSVTSLFLDFFKPDAQSGRNTKTVQTDNLLRDLLFIALRYQHDDLVRLLSSKQSNDDHQFRLGETALHVAVQTGREDYVRLILRHKANPKACIDMTETTRGWTPLIFACAAGHLGIVEELLQAGADPTIVDYRGWMAKEHAAFRGHLRISKLLVMCKKVDPSGSLENARSRNSGANSTCIDNEGFVVVNLGGMQRNEQMRPVELNCCSSDYTQGRNPDNTFSIEVSMLGSSSYVLNLPVLDDSSSPLLFPMGKSSALQIMFKIFRLASAVGEKGRLIGSGTTSLKNIFSSCSPNRESLTRTHSVSILSKENLEFMGTVSFTYVIAKSFTGDTHPPTHQLLKTSGSVQLVGHRGFGQNTAAREYLQLGENTVEVTRDLEPVIYHDFSLSESGTDVPIHDVNLKQFLYAGKATLLDESAKNLWYGQTYGRKPRSRSLPRDDSRSVQTHERLQLTVDFVSKGFKPNSWGTSIQSPFATLEDLLVKLPDSLGFVVELKYPRLHEAADAGVAPVAIELNEFINATLDKIYRFGKGRNIILASFTPEVCILLSHKAKGYPIMFITNAGKLPITDMEKRGASLQVALQFAKQWSLTGVILAAETFLLCPRLIKYVQTSGLVCASYGLVNNVPANAKLQADAGIDMLIVDRVGLISRALSSAQETSFKN</sequence>
<dbReference type="Pfam" id="PF25329">
    <property type="entry name" value="C2_GDE1"/>
    <property type="match status" value="1"/>
</dbReference>
<dbReference type="SUPFAM" id="SSF51695">
    <property type="entry name" value="PLC-like phosphodiesterases"/>
    <property type="match status" value="1"/>
</dbReference>
<feature type="repeat" description="ANK" evidence="4">
    <location>
        <begin position="456"/>
        <end position="482"/>
    </location>
</feature>
<dbReference type="Pfam" id="PF03009">
    <property type="entry name" value="GDPD"/>
    <property type="match status" value="1"/>
</dbReference>
<dbReference type="Pfam" id="PF03105">
    <property type="entry name" value="SPX"/>
    <property type="match status" value="1"/>
</dbReference>
<dbReference type="PANTHER" id="PTHR22958:SF1">
    <property type="entry name" value="GLYCEROPHOSPHOCHOLINE PHOSPHODIESTERASE GPCPD1"/>
    <property type="match status" value="1"/>
</dbReference>
<dbReference type="GO" id="GO:0047389">
    <property type="term" value="F:glycerophosphocholine phosphodiesterase activity"/>
    <property type="evidence" value="ECO:0007669"/>
    <property type="project" value="TreeGrafter"/>
</dbReference>
<reference evidence="7" key="1">
    <citation type="submission" date="2023-03" db="EMBL/GenBank/DDBJ databases">
        <title>Emydomyces testavorans Genome Sequence.</title>
        <authorList>
            <person name="Hoyer L."/>
        </authorList>
    </citation>
    <scope>NUCLEOTIDE SEQUENCE</scope>
    <source>
        <strain evidence="7">16-2883</strain>
    </source>
</reference>
<accession>A0AAF0DLV0</accession>
<keyword evidence="8" id="KW-1185">Reference proteome</keyword>
<keyword evidence="1" id="KW-0677">Repeat</keyword>
<dbReference type="AlphaFoldDB" id="A0AAF0DLV0"/>
<dbReference type="PROSITE" id="PS50297">
    <property type="entry name" value="ANK_REP_REGION"/>
    <property type="match status" value="2"/>
</dbReference>
<evidence type="ECO:0000313" key="8">
    <source>
        <dbReference type="Proteomes" id="UP001219355"/>
    </source>
</evidence>
<dbReference type="Pfam" id="PF12796">
    <property type="entry name" value="Ank_2"/>
    <property type="match status" value="1"/>
</dbReference>
<dbReference type="Pfam" id="PF00023">
    <property type="entry name" value="Ank"/>
    <property type="match status" value="2"/>
</dbReference>